<protein>
    <submittedName>
        <fullName evidence="1">Chloroplast photosystem II oxygen-evolving complex subunit</fullName>
    </submittedName>
</protein>
<feature type="non-terminal residue" evidence="1">
    <location>
        <position position="128"/>
    </location>
</feature>
<feature type="non-terminal residue" evidence="1">
    <location>
        <position position="1"/>
    </location>
</feature>
<accession>B1PPV8</accession>
<sequence>YHLVLLASIVVYMHCNLQRKNLYNEQRKQHQGSVPAAWCFGRRDSVGGEQRQMQMQMQMEMAAAAEEECCKRQRRHLLMGIGALAATALISPTPLLATAAEQETPAKYQSFVDVIDGYSYVYPSDWRE</sequence>
<evidence type="ECO:0000313" key="1">
    <source>
        <dbReference type="EMBL" id="ACA96902.1"/>
    </source>
</evidence>
<reference evidence="1" key="1">
    <citation type="journal article" date="2006" name="Genomics">
        <title>Construction, database integration, and application of an Oenothera EST library.</title>
        <authorList>
            <person name="Mracek J."/>
            <person name="Greiner S."/>
            <person name="Cho W.K."/>
            <person name="Rauwolf U."/>
            <person name="Braun M."/>
            <person name="Umate P."/>
            <person name="Altstatter J."/>
            <person name="Stoppel R."/>
            <person name="Mlcochova L."/>
            <person name="Silber M.V."/>
            <person name="Volz S.M."/>
            <person name="White S."/>
            <person name="Selmeier R."/>
            <person name="Rudd S."/>
            <person name="Herrmann R.G."/>
            <person name="Meurer J."/>
        </authorList>
    </citation>
    <scope>NUCLEOTIDE SEQUENCE</scope>
</reference>
<name>B1PPV8_OENEH</name>
<proteinExistence type="predicted"/>
<organism evidence="1">
    <name type="scientific">Oenothera elata subsp. hookeri</name>
    <name type="common">Hooker's evening primrose</name>
    <name type="synonym">Oenothera hookeri</name>
    <dbReference type="NCBI Taxonomy" id="85636"/>
    <lineage>
        <taxon>Eukaryota</taxon>
        <taxon>Viridiplantae</taxon>
        <taxon>Streptophyta</taxon>
        <taxon>Embryophyta</taxon>
        <taxon>Tracheophyta</taxon>
        <taxon>Spermatophyta</taxon>
        <taxon>Magnoliopsida</taxon>
        <taxon>eudicotyledons</taxon>
        <taxon>Gunneridae</taxon>
        <taxon>Pentapetalae</taxon>
        <taxon>rosids</taxon>
        <taxon>malvids</taxon>
        <taxon>Myrtales</taxon>
        <taxon>Onagraceae</taxon>
        <taxon>Onagroideae</taxon>
        <taxon>Onagreae</taxon>
        <taxon>Oenothera</taxon>
    </lineage>
</organism>
<dbReference type="EMBL" id="EU483121">
    <property type="protein sequence ID" value="ACA96902.1"/>
    <property type="molecule type" value="Genomic_DNA"/>
</dbReference>
<dbReference type="AlphaFoldDB" id="B1PPV8"/>
<reference evidence="1" key="2">
    <citation type="journal article" date="2008" name="Genetics">
        <title>Molecular marker systems for Oenothera genetics.</title>
        <authorList>
            <person name="Rauwolf U."/>
            <person name="Golczyk H."/>
            <person name="Meurer J."/>
            <person name="Herrmann R.G."/>
            <person name="Greiner S."/>
        </authorList>
    </citation>
    <scope>NUCLEOTIDE SEQUENCE</scope>
</reference>